<dbReference type="PANTHER" id="PTHR37944:SF1">
    <property type="entry name" value="PORIN B"/>
    <property type="match status" value="1"/>
</dbReference>
<dbReference type="InterPro" id="IPR038673">
    <property type="entry name" value="OprB_sf"/>
</dbReference>
<reference evidence="3 4" key="1">
    <citation type="submission" date="2019-02" db="EMBL/GenBank/DDBJ databases">
        <title>Deep-cultivation of Planctomycetes and their phenomic and genomic characterization uncovers novel biology.</title>
        <authorList>
            <person name="Wiegand S."/>
            <person name="Jogler M."/>
            <person name="Boedeker C."/>
            <person name="Pinto D."/>
            <person name="Vollmers J."/>
            <person name="Rivas-Marin E."/>
            <person name="Kohn T."/>
            <person name="Peeters S.H."/>
            <person name="Heuer A."/>
            <person name="Rast P."/>
            <person name="Oberbeckmann S."/>
            <person name="Bunk B."/>
            <person name="Jeske O."/>
            <person name="Meyerdierks A."/>
            <person name="Storesund J.E."/>
            <person name="Kallscheuer N."/>
            <person name="Luecker S."/>
            <person name="Lage O.M."/>
            <person name="Pohl T."/>
            <person name="Merkel B.J."/>
            <person name="Hornburger P."/>
            <person name="Mueller R.-W."/>
            <person name="Bruemmer F."/>
            <person name="Labrenz M."/>
            <person name="Spormann A.M."/>
            <person name="Op den Camp H."/>
            <person name="Overmann J."/>
            <person name="Amann R."/>
            <person name="Jetten M.S.M."/>
            <person name="Mascher T."/>
            <person name="Medema M.H."/>
            <person name="Devos D.P."/>
            <person name="Kaster A.-K."/>
            <person name="Ovreas L."/>
            <person name="Rohde M."/>
            <person name="Galperin M.Y."/>
            <person name="Jogler C."/>
        </authorList>
    </citation>
    <scope>NUCLEOTIDE SEQUENCE [LARGE SCALE GENOMIC DNA]</scope>
    <source>
        <strain evidence="3 4">Pan181</strain>
    </source>
</reference>
<name>A0A518AN28_9BACT</name>
<gene>
    <name evidence="3" type="ORF">Pan181_23050</name>
</gene>
<dbReference type="AlphaFoldDB" id="A0A518AN28"/>
<sequence length="421" mass="45886">MRTSVAVIFQSLMIATAIIGVANGQGVFNDGCYCAETLTGDWCGNRTCLAENGITFDMDVAHFYHGVTSGGLERHFTYAGHGDYVTNVDFGKLGVQEGLFLKVRAEHRFGETINPSTGAVLPATVLADLPVADSEDLMLTNVLFTQFLNERTAVFFGKLDTLDGDANAFASGRGKTQFMNSGFVVNPIALRTVPYSSLGCGFLIMGEGGEPLFNYTIINPRDTANRAGFDELFADGVAMSAELRLPSTFWGKPGHHLFGGTWSSRDYVALDQDPRVIFPEVAINETQGSWSLYYNFDQYLYTDRCDPSKGWGLFGRAGIADDKANPIAYFLSLGIGGNNPYCGHRNDTFGLGWFMSGTSDQISPFLEIPLGPIGDGYGVEMFYNCEVTKWLNISPDVQVLMPARQEVDPALVIGVRAVMQL</sequence>
<accession>A0A518AN28</accession>
<dbReference type="PANTHER" id="PTHR37944">
    <property type="entry name" value="PORIN B"/>
    <property type="match status" value="1"/>
</dbReference>
<dbReference type="KEGG" id="amuc:Pan181_23050"/>
<keyword evidence="4" id="KW-1185">Reference proteome</keyword>
<dbReference type="Gene3D" id="2.40.160.180">
    <property type="entry name" value="Carbohydrate-selective porin OprB"/>
    <property type="match status" value="1"/>
</dbReference>
<dbReference type="InterPro" id="IPR052932">
    <property type="entry name" value="OprB_Porin"/>
</dbReference>
<dbReference type="EMBL" id="CP036278">
    <property type="protein sequence ID" value="QDU56101.1"/>
    <property type="molecule type" value="Genomic_DNA"/>
</dbReference>
<evidence type="ECO:0000313" key="3">
    <source>
        <dbReference type="EMBL" id="QDU56101.1"/>
    </source>
</evidence>
<evidence type="ECO:0000256" key="2">
    <source>
        <dbReference type="RuleBase" id="RU363072"/>
    </source>
</evidence>
<organism evidence="3 4">
    <name type="scientific">Aeoliella mucimassa</name>
    <dbReference type="NCBI Taxonomy" id="2527972"/>
    <lineage>
        <taxon>Bacteria</taxon>
        <taxon>Pseudomonadati</taxon>
        <taxon>Planctomycetota</taxon>
        <taxon>Planctomycetia</taxon>
        <taxon>Pirellulales</taxon>
        <taxon>Lacipirellulaceae</taxon>
        <taxon>Aeoliella</taxon>
    </lineage>
</organism>
<dbReference type="GO" id="GO:0016020">
    <property type="term" value="C:membrane"/>
    <property type="evidence" value="ECO:0007669"/>
    <property type="project" value="InterPro"/>
</dbReference>
<proteinExistence type="inferred from homology"/>
<dbReference type="InterPro" id="IPR007049">
    <property type="entry name" value="Carb-sel_porin_OprB"/>
</dbReference>
<dbReference type="GO" id="GO:0015288">
    <property type="term" value="F:porin activity"/>
    <property type="evidence" value="ECO:0007669"/>
    <property type="project" value="InterPro"/>
</dbReference>
<dbReference type="GO" id="GO:0008643">
    <property type="term" value="P:carbohydrate transport"/>
    <property type="evidence" value="ECO:0007669"/>
    <property type="project" value="InterPro"/>
</dbReference>
<comment type="similarity">
    <text evidence="1 2">Belongs to the OprB family.</text>
</comment>
<dbReference type="Proteomes" id="UP000315750">
    <property type="component" value="Chromosome"/>
</dbReference>
<evidence type="ECO:0000313" key="4">
    <source>
        <dbReference type="Proteomes" id="UP000315750"/>
    </source>
</evidence>
<protein>
    <submittedName>
        <fullName evidence="3">Carbohydrate-selective porin, OprB family</fullName>
    </submittedName>
</protein>
<evidence type="ECO:0000256" key="1">
    <source>
        <dbReference type="ARBA" id="ARBA00008769"/>
    </source>
</evidence>
<dbReference type="Pfam" id="PF04966">
    <property type="entry name" value="OprB"/>
    <property type="match status" value="1"/>
</dbReference>